<dbReference type="GO" id="GO:0036503">
    <property type="term" value="P:ERAD pathway"/>
    <property type="evidence" value="ECO:0007669"/>
    <property type="project" value="UniProtKB-ARBA"/>
</dbReference>
<gene>
    <name evidence="8" type="ORF">HK100_007627</name>
</gene>
<feature type="binding site" evidence="6">
    <location>
        <position position="467"/>
    </location>
    <ligand>
        <name>Ca(2+)</name>
        <dbReference type="ChEBI" id="CHEBI:29108"/>
    </ligand>
</feature>
<dbReference type="InterPro" id="IPR001382">
    <property type="entry name" value="Glyco_hydro_47"/>
</dbReference>
<dbReference type="GO" id="GO:0005975">
    <property type="term" value="P:carbohydrate metabolic process"/>
    <property type="evidence" value="ECO:0007669"/>
    <property type="project" value="InterPro"/>
</dbReference>
<evidence type="ECO:0000256" key="2">
    <source>
        <dbReference type="ARBA" id="ARBA00007658"/>
    </source>
</evidence>
<dbReference type="AlphaFoldDB" id="A0AAD5SQ71"/>
<dbReference type="EMBL" id="JADGJH010003606">
    <property type="protein sequence ID" value="KAJ3089872.1"/>
    <property type="molecule type" value="Genomic_DNA"/>
</dbReference>
<keyword evidence="6" id="KW-0106">Calcium</keyword>
<dbReference type="Pfam" id="PF01532">
    <property type="entry name" value="Glyco_hydro_47"/>
    <property type="match status" value="1"/>
</dbReference>
<protein>
    <recommendedName>
        <fullName evidence="7">alpha-1,2-Mannosidase</fullName>
        <ecNumber evidence="7">3.2.1.-</ecNumber>
    </recommendedName>
</protein>
<reference evidence="8" key="1">
    <citation type="submission" date="2020-05" db="EMBL/GenBank/DDBJ databases">
        <title>Phylogenomic resolution of chytrid fungi.</title>
        <authorList>
            <person name="Stajich J.E."/>
            <person name="Amses K."/>
            <person name="Simmons R."/>
            <person name="Seto K."/>
            <person name="Myers J."/>
            <person name="Bonds A."/>
            <person name="Quandt C.A."/>
            <person name="Barry K."/>
            <person name="Liu P."/>
            <person name="Grigoriev I."/>
            <person name="Longcore J.E."/>
            <person name="James T.Y."/>
        </authorList>
    </citation>
    <scope>NUCLEOTIDE SEQUENCE</scope>
    <source>
        <strain evidence="8">JEL0513</strain>
    </source>
</reference>
<accession>A0AAD5SQ71</accession>
<evidence type="ECO:0000256" key="1">
    <source>
        <dbReference type="ARBA" id="ARBA00004240"/>
    </source>
</evidence>
<dbReference type="GO" id="GO:0005509">
    <property type="term" value="F:calcium ion binding"/>
    <property type="evidence" value="ECO:0007669"/>
    <property type="project" value="InterPro"/>
</dbReference>
<keyword evidence="6" id="KW-0479">Metal-binding</keyword>
<evidence type="ECO:0000256" key="3">
    <source>
        <dbReference type="ARBA" id="ARBA00022824"/>
    </source>
</evidence>
<feature type="active site" evidence="5">
    <location>
        <position position="381"/>
    </location>
</feature>
<comment type="subcellular location">
    <subcellularLocation>
        <location evidence="1">Endoplasmic reticulum</location>
    </subcellularLocation>
</comment>
<dbReference type="GO" id="GO:0004571">
    <property type="term" value="F:mannosyl-oligosaccharide 1,2-alpha-mannosidase activity"/>
    <property type="evidence" value="ECO:0007669"/>
    <property type="project" value="InterPro"/>
</dbReference>
<evidence type="ECO:0000313" key="9">
    <source>
        <dbReference type="Proteomes" id="UP001211907"/>
    </source>
</evidence>
<dbReference type="PRINTS" id="PR00747">
    <property type="entry name" value="GLYHDRLASE47"/>
</dbReference>
<evidence type="ECO:0000256" key="7">
    <source>
        <dbReference type="RuleBase" id="RU361193"/>
    </source>
</evidence>
<comment type="cofactor">
    <cofactor evidence="6">
        <name>Ca(2+)</name>
        <dbReference type="ChEBI" id="CHEBI:29108"/>
    </cofactor>
</comment>
<dbReference type="Gene3D" id="1.50.10.10">
    <property type="match status" value="1"/>
</dbReference>
<dbReference type="PANTHER" id="PTHR45679">
    <property type="entry name" value="ER DEGRADATION-ENHANCING ALPHA-MANNOSIDASE-LIKE PROTEIN 2"/>
    <property type="match status" value="1"/>
</dbReference>
<dbReference type="GO" id="GO:1904380">
    <property type="term" value="P:endoplasmic reticulum mannose trimming"/>
    <property type="evidence" value="ECO:0007669"/>
    <property type="project" value="InterPro"/>
</dbReference>
<keyword evidence="3" id="KW-0256">Endoplasmic reticulum</keyword>
<feature type="active site" description="Proton donor" evidence="5">
    <location>
        <position position="362"/>
    </location>
</feature>
<keyword evidence="7" id="KW-0378">Hydrolase</keyword>
<proteinExistence type="inferred from homology"/>
<evidence type="ECO:0000256" key="5">
    <source>
        <dbReference type="PIRSR" id="PIRSR601382-1"/>
    </source>
</evidence>
<dbReference type="InterPro" id="IPR012341">
    <property type="entry name" value="6hp_glycosidase-like_sf"/>
</dbReference>
<keyword evidence="9" id="KW-1185">Reference proteome</keyword>
<feature type="active site" evidence="5">
    <location>
        <position position="264"/>
    </location>
</feature>
<feature type="active site" description="Proton donor" evidence="5">
    <location>
        <position position="122"/>
    </location>
</feature>
<evidence type="ECO:0000256" key="6">
    <source>
        <dbReference type="PIRSR" id="PIRSR601382-2"/>
    </source>
</evidence>
<dbReference type="SUPFAM" id="SSF48225">
    <property type="entry name" value="Seven-hairpin glycosidases"/>
    <property type="match status" value="1"/>
</dbReference>
<comment type="similarity">
    <text evidence="2 7">Belongs to the glycosyl hydrolase 47 family.</text>
</comment>
<dbReference type="PANTHER" id="PTHR45679:SF5">
    <property type="entry name" value="ER DEGRADATION-ENHANCING ALPHA-MANNOSIDASE-LIKE PROTEIN 1"/>
    <property type="match status" value="1"/>
</dbReference>
<sequence>MLVLLLSLVDPRKSLVAAMTASRRLHFKRRAQDMFAHGYSNYLNRAYPLDELDPLRCMGRGPDTADPNNWNINDVLGNFSMTLVDSLDAIYTVLGKAEFERAVNLVVRDASFDQNSRVQVFEVTIRMLGGLVSAHLLASGEAGVSDAVIAEYKGELLSLAHDLGRRLLPAFDTPTGMPFPRINLRHGVLDSEVHDTCTAGAGTLLLEFGTLSRLVNDPIFLNVAKRSFEYVWSKRSSLDLLGNTLDIDTGVWIHKLSGIGAGADSFYEYALKAHVLFGNPEYYEIFQKSYAAIQLYNRDTSPRKNKLYKNVDMDTGNQFTNWVDSLSAFWPGLQVLAGDLENAVFAHFAFFSIWQKYGAFPERFDFVGKVANIGHYPIRPELIESTYFLYLATKNPYYLEVGAVILEDLDRQTRTSCGFGSMQSVGSLNLEGRMESFVLSETLKYLYLLFDEENIFNTQQEKFIYTTEGHVLPIPRSHLHHKQHRKPLSQSSTKSCPAYTPHLQTTTYTPFASQQLHLPVPLPDLAAINTQIGNPIHTSLDLLARADDYDATTCAARIFSNGVSTAATTAVAAAAGLVFENEVMYVQQILDFLAERDAVWAVEVVE</sequence>
<feature type="non-terminal residue" evidence="8">
    <location>
        <position position="606"/>
    </location>
</feature>
<evidence type="ECO:0000313" key="8">
    <source>
        <dbReference type="EMBL" id="KAJ3089872.1"/>
    </source>
</evidence>
<organism evidence="8 9">
    <name type="scientific">Physocladia obscura</name>
    <dbReference type="NCBI Taxonomy" id="109957"/>
    <lineage>
        <taxon>Eukaryota</taxon>
        <taxon>Fungi</taxon>
        <taxon>Fungi incertae sedis</taxon>
        <taxon>Chytridiomycota</taxon>
        <taxon>Chytridiomycota incertae sedis</taxon>
        <taxon>Chytridiomycetes</taxon>
        <taxon>Chytridiales</taxon>
        <taxon>Chytriomycetaceae</taxon>
        <taxon>Physocladia</taxon>
    </lineage>
</organism>
<dbReference type="InterPro" id="IPR036026">
    <property type="entry name" value="Seven-hairpin_glycosidases"/>
</dbReference>
<dbReference type="GO" id="GO:0016020">
    <property type="term" value="C:membrane"/>
    <property type="evidence" value="ECO:0007669"/>
    <property type="project" value="InterPro"/>
</dbReference>
<keyword evidence="7" id="KW-0326">Glycosidase</keyword>
<dbReference type="InterPro" id="IPR044674">
    <property type="entry name" value="EDEM1/2/3"/>
</dbReference>
<dbReference type="GO" id="GO:0044322">
    <property type="term" value="C:endoplasmic reticulum quality control compartment"/>
    <property type="evidence" value="ECO:0007669"/>
    <property type="project" value="GOC"/>
</dbReference>
<evidence type="ECO:0000256" key="4">
    <source>
        <dbReference type="ARBA" id="ARBA00023180"/>
    </source>
</evidence>
<keyword evidence="4" id="KW-0325">Glycoprotein</keyword>
<dbReference type="EC" id="3.2.1.-" evidence="7"/>
<comment type="caution">
    <text evidence="8">The sequence shown here is derived from an EMBL/GenBank/DDBJ whole genome shotgun (WGS) entry which is preliminary data.</text>
</comment>
<name>A0AAD5SQ71_9FUNG</name>
<dbReference type="Proteomes" id="UP001211907">
    <property type="component" value="Unassembled WGS sequence"/>
</dbReference>